<name>A0ABR0EKK6_ZASCE</name>
<organism evidence="2 3">
    <name type="scientific">Zasmidium cellare</name>
    <name type="common">Wine cellar mold</name>
    <name type="synonym">Racodium cellare</name>
    <dbReference type="NCBI Taxonomy" id="395010"/>
    <lineage>
        <taxon>Eukaryota</taxon>
        <taxon>Fungi</taxon>
        <taxon>Dikarya</taxon>
        <taxon>Ascomycota</taxon>
        <taxon>Pezizomycotina</taxon>
        <taxon>Dothideomycetes</taxon>
        <taxon>Dothideomycetidae</taxon>
        <taxon>Mycosphaerellales</taxon>
        <taxon>Mycosphaerellaceae</taxon>
        <taxon>Zasmidium</taxon>
    </lineage>
</organism>
<proteinExistence type="predicted"/>
<accession>A0ABR0EKK6</accession>
<sequence length="441" mass="50594">MEVTEADLVDRQLSQILEPDLPRTNAGKNIRKMLEGDETLLQQLSLELEVAQNKDQSWAVPRLVIGKVKDSASSRPTKDEPTWYGLFVRSGTSDRDPVQACICRMKKDKTEAWILESGEEETTTDKDVQRGIFDERLAVSYWHKRESDGSGKKTAAYLDAGVQKGQVPYLYGRFLVRLWASKLPTARIPTRHIAVKEINSAGSKRARESIGEDEPTSAKKRRCEEAGSICSPQARMEDDEDDEEVQVEVKTEDDEKAESGRKAEDDEEVEVEVKIEADKKAEDDKEVKAEDTAETETEYERLSRECGWREDRQWWRAYTNRDKRLKFTDLDNKTICEKIGSGLLLYMWKEQAGPCPIPMPGQQLLRDAMQWAERQGPDKVCHFTPCMQQWRRNGEPKYQPEITAGTLARFQTPDFWNRYWTAHKEARPRGKAKIPGLDCLS</sequence>
<reference evidence="2 3" key="1">
    <citation type="journal article" date="2023" name="G3 (Bethesda)">
        <title>A chromosome-level genome assembly of Zasmidium syzygii isolated from banana leaves.</title>
        <authorList>
            <person name="van Westerhoven A.C."/>
            <person name="Mehrabi R."/>
            <person name="Talebi R."/>
            <person name="Steentjes M.B.F."/>
            <person name="Corcolon B."/>
            <person name="Chong P.A."/>
            <person name="Kema G.H.J."/>
            <person name="Seidl M.F."/>
        </authorList>
    </citation>
    <scope>NUCLEOTIDE SEQUENCE [LARGE SCALE GENOMIC DNA]</scope>
    <source>
        <strain evidence="2 3">P124</strain>
    </source>
</reference>
<comment type="caution">
    <text evidence="2">The sequence shown here is derived from an EMBL/GenBank/DDBJ whole genome shotgun (WGS) entry which is preliminary data.</text>
</comment>
<protein>
    <submittedName>
        <fullName evidence="2">Uncharacterized protein</fullName>
    </submittedName>
</protein>
<feature type="region of interest" description="Disordered" evidence="1">
    <location>
        <begin position="200"/>
        <end position="299"/>
    </location>
</feature>
<evidence type="ECO:0000256" key="1">
    <source>
        <dbReference type="SAM" id="MobiDB-lite"/>
    </source>
</evidence>
<feature type="compositionally biased region" description="Basic and acidic residues" evidence="1">
    <location>
        <begin position="271"/>
        <end position="291"/>
    </location>
</feature>
<feature type="compositionally biased region" description="Acidic residues" evidence="1">
    <location>
        <begin position="237"/>
        <end position="256"/>
    </location>
</feature>
<evidence type="ECO:0000313" key="2">
    <source>
        <dbReference type="EMBL" id="KAK4501690.1"/>
    </source>
</evidence>
<evidence type="ECO:0000313" key="3">
    <source>
        <dbReference type="Proteomes" id="UP001305779"/>
    </source>
</evidence>
<gene>
    <name evidence="2" type="ORF">PRZ48_007499</name>
</gene>
<dbReference type="EMBL" id="JAXOVC010000005">
    <property type="protein sequence ID" value="KAK4501690.1"/>
    <property type="molecule type" value="Genomic_DNA"/>
</dbReference>
<keyword evidence="3" id="KW-1185">Reference proteome</keyword>
<dbReference type="Proteomes" id="UP001305779">
    <property type="component" value="Unassembled WGS sequence"/>
</dbReference>